<dbReference type="SMART" id="SM00963">
    <property type="entry name" value="SRP54_N"/>
    <property type="match status" value="1"/>
</dbReference>
<dbReference type="PANTHER" id="PTHR43134">
    <property type="entry name" value="SIGNAL RECOGNITION PARTICLE RECEPTOR SUBUNIT ALPHA"/>
    <property type="match status" value="1"/>
</dbReference>
<dbReference type="InterPro" id="IPR027417">
    <property type="entry name" value="P-loop_NTPase"/>
</dbReference>
<dbReference type="InterPro" id="IPR042101">
    <property type="entry name" value="SRP54_N_sf"/>
</dbReference>
<dbReference type="InterPro" id="IPR013822">
    <property type="entry name" value="Signal_recog_particl_SRP54_hlx"/>
</dbReference>
<dbReference type="GO" id="GO:0003924">
    <property type="term" value="F:GTPase activity"/>
    <property type="evidence" value="ECO:0007669"/>
    <property type="project" value="UniProtKB-UniRule"/>
</dbReference>
<dbReference type="GO" id="GO:0005525">
    <property type="term" value="F:GTP binding"/>
    <property type="evidence" value="ECO:0007669"/>
    <property type="project" value="UniProtKB-UniRule"/>
</dbReference>
<name>A0A2A4YKL6_UNCAE</name>
<keyword evidence="1 9" id="KW-1003">Cell membrane</keyword>
<dbReference type="GO" id="GO:0006614">
    <property type="term" value="P:SRP-dependent cotranslational protein targeting to membrane"/>
    <property type="evidence" value="ECO:0007669"/>
    <property type="project" value="InterPro"/>
</dbReference>
<keyword evidence="6 9" id="KW-0472">Membrane</keyword>
<dbReference type="AlphaFoldDB" id="A0A2A4YKL6"/>
<dbReference type="PANTHER" id="PTHR43134:SF1">
    <property type="entry name" value="SIGNAL RECOGNITION PARTICLE RECEPTOR SUBUNIT ALPHA"/>
    <property type="match status" value="1"/>
</dbReference>
<evidence type="ECO:0000259" key="10">
    <source>
        <dbReference type="PROSITE" id="PS00300"/>
    </source>
</evidence>
<dbReference type="InterPro" id="IPR000897">
    <property type="entry name" value="SRP54_GTPase_dom"/>
</dbReference>
<dbReference type="EC" id="3.6.5.4" evidence="9"/>
<keyword evidence="2 9" id="KW-0963">Cytoplasm</keyword>
<dbReference type="HAMAP" id="MF_00920">
    <property type="entry name" value="FtsY"/>
    <property type="match status" value="1"/>
</dbReference>
<dbReference type="EMBL" id="NVUU01000020">
    <property type="protein sequence ID" value="PCI95412.1"/>
    <property type="molecule type" value="Genomic_DNA"/>
</dbReference>
<comment type="caution">
    <text evidence="11">The sequence shown here is derived from an EMBL/GenBank/DDBJ whole genome shotgun (WGS) entry which is preliminary data.</text>
</comment>
<keyword evidence="4 9" id="KW-0378">Hydrolase</keyword>
<comment type="subcellular location">
    <subcellularLocation>
        <location evidence="9">Cell membrane</location>
        <topology evidence="9">Peripheral membrane protein</topology>
        <orientation evidence="9">Cytoplasmic side</orientation>
    </subcellularLocation>
    <subcellularLocation>
        <location evidence="9">Cytoplasm</location>
    </subcellularLocation>
</comment>
<dbReference type="GO" id="GO:0005737">
    <property type="term" value="C:cytoplasm"/>
    <property type="evidence" value="ECO:0007669"/>
    <property type="project" value="UniProtKB-SubCell"/>
</dbReference>
<dbReference type="Proteomes" id="UP000217838">
    <property type="component" value="Unassembled WGS sequence"/>
</dbReference>
<dbReference type="CDD" id="cd17874">
    <property type="entry name" value="FtsY"/>
    <property type="match status" value="1"/>
</dbReference>
<evidence type="ECO:0000256" key="4">
    <source>
        <dbReference type="ARBA" id="ARBA00022801"/>
    </source>
</evidence>
<evidence type="ECO:0000313" key="12">
    <source>
        <dbReference type="Proteomes" id="UP000217838"/>
    </source>
</evidence>
<evidence type="ECO:0000256" key="5">
    <source>
        <dbReference type="ARBA" id="ARBA00023134"/>
    </source>
</evidence>
<dbReference type="SMART" id="SM00382">
    <property type="entry name" value="AAA"/>
    <property type="match status" value="1"/>
</dbReference>
<feature type="binding site" evidence="9">
    <location>
        <begin position="194"/>
        <end position="198"/>
    </location>
    <ligand>
        <name>GTP</name>
        <dbReference type="ChEBI" id="CHEBI:37565"/>
    </ligand>
</feature>
<evidence type="ECO:0000256" key="9">
    <source>
        <dbReference type="HAMAP-Rule" id="MF_00920"/>
    </source>
</evidence>
<dbReference type="InterPro" id="IPR004390">
    <property type="entry name" value="SR_rcpt_FtsY"/>
</dbReference>
<dbReference type="NCBIfam" id="TIGR00064">
    <property type="entry name" value="ftsY"/>
    <property type="match status" value="1"/>
</dbReference>
<evidence type="ECO:0000313" key="11">
    <source>
        <dbReference type="EMBL" id="PCI95412.1"/>
    </source>
</evidence>
<dbReference type="InterPro" id="IPR003593">
    <property type="entry name" value="AAA+_ATPase"/>
</dbReference>
<accession>A0A2A4YKL6</accession>
<dbReference type="Gene3D" id="3.40.50.300">
    <property type="entry name" value="P-loop containing nucleotide triphosphate hydrolases"/>
    <property type="match status" value="1"/>
</dbReference>
<evidence type="ECO:0000256" key="1">
    <source>
        <dbReference type="ARBA" id="ARBA00022475"/>
    </source>
</evidence>
<comment type="function">
    <text evidence="9">Involved in targeting and insertion of nascent membrane proteins into the cytoplasmic membrane. Acts as a receptor for the complex formed by the signal recognition particle (SRP) and the ribosome-nascent chain (RNC).</text>
</comment>
<dbReference type="Pfam" id="PF00448">
    <property type="entry name" value="SRP54"/>
    <property type="match status" value="1"/>
</dbReference>
<comment type="subunit">
    <text evidence="9">Part of the signal recognition particle protein translocation system, which is composed of SRP and FtsY.</text>
</comment>
<feature type="binding site" evidence="9">
    <location>
        <begin position="112"/>
        <end position="119"/>
    </location>
    <ligand>
        <name>GTP</name>
        <dbReference type="ChEBI" id="CHEBI:37565"/>
    </ligand>
</feature>
<dbReference type="SUPFAM" id="SSF47364">
    <property type="entry name" value="Domain of the SRP/SRP receptor G-proteins"/>
    <property type="match status" value="1"/>
</dbReference>
<dbReference type="GO" id="GO:0005047">
    <property type="term" value="F:signal recognition particle binding"/>
    <property type="evidence" value="ECO:0007669"/>
    <property type="project" value="TreeGrafter"/>
</dbReference>
<keyword evidence="3 9" id="KW-0547">Nucleotide-binding</keyword>
<keyword evidence="5 9" id="KW-0342">GTP-binding</keyword>
<dbReference type="InterPro" id="IPR036225">
    <property type="entry name" value="SRP/SRP_N"/>
</dbReference>
<sequence length="307" mass="33741">MFSFLKSGFSKIKKALSKTRSIFSDKLQQLFKKPMSEETLEELERILFEADLGSKCALAFTDKIQKFAKKNPTASVKDYINEMKSYALEILNKETNDTVKEATSARMILIVGVNGSGKTTTCAKLAKRMKDEKKSVLLAAGDTFRAAAIEQLEIWADRLKVDIVKGQPGGDPSSVIFDAFSAAKSRGIDVVIADTAGRLQSKTDLMQELGKVRKVCQKFDPNAPHETLLVLDATTGQNALDQAKIFNEYTPLDGLVLTKLDGSAKGGIILAIREELNIPIKYIGVGESLDDLMPFDPNEYIEALFSS</sequence>
<reference evidence="12" key="1">
    <citation type="submission" date="2017-08" db="EMBL/GenBank/DDBJ databases">
        <title>A dynamic microbial community with high functional redundancy inhabits the cold, oxic subseafloor aquifer.</title>
        <authorList>
            <person name="Tully B.J."/>
            <person name="Wheat C.G."/>
            <person name="Glazer B.T."/>
            <person name="Huber J.A."/>
        </authorList>
    </citation>
    <scope>NUCLEOTIDE SEQUENCE [LARGE SCALE GENOMIC DNA]</scope>
</reference>
<evidence type="ECO:0000256" key="6">
    <source>
        <dbReference type="ARBA" id="ARBA00023136"/>
    </source>
</evidence>
<evidence type="ECO:0000256" key="8">
    <source>
        <dbReference type="ARBA" id="ARBA00048027"/>
    </source>
</evidence>
<protein>
    <recommendedName>
        <fullName evidence="9">Signal recognition particle receptor FtsY</fullName>
        <shortName evidence="9">SRP receptor</shortName>
        <ecNumber evidence="9">3.6.5.4</ecNumber>
    </recommendedName>
</protein>
<comment type="similarity">
    <text evidence="9">Belongs to the GTP-binding SRP family. FtsY subfamily.</text>
</comment>
<evidence type="ECO:0000256" key="3">
    <source>
        <dbReference type="ARBA" id="ARBA00022741"/>
    </source>
</evidence>
<proteinExistence type="inferred from homology"/>
<comment type="catalytic activity">
    <reaction evidence="8 9">
        <text>GTP + H2O = GDP + phosphate + H(+)</text>
        <dbReference type="Rhea" id="RHEA:19669"/>
        <dbReference type="ChEBI" id="CHEBI:15377"/>
        <dbReference type="ChEBI" id="CHEBI:15378"/>
        <dbReference type="ChEBI" id="CHEBI:37565"/>
        <dbReference type="ChEBI" id="CHEBI:43474"/>
        <dbReference type="ChEBI" id="CHEBI:58189"/>
        <dbReference type="EC" id="3.6.5.4"/>
    </reaction>
</comment>
<feature type="binding site" evidence="9">
    <location>
        <begin position="258"/>
        <end position="261"/>
    </location>
    <ligand>
        <name>GTP</name>
        <dbReference type="ChEBI" id="CHEBI:37565"/>
    </ligand>
</feature>
<evidence type="ECO:0000256" key="2">
    <source>
        <dbReference type="ARBA" id="ARBA00022490"/>
    </source>
</evidence>
<dbReference type="PROSITE" id="PS00300">
    <property type="entry name" value="SRP54"/>
    <property type="match status" value="1"/>
</dbReference>
<keyword evidence="7 9" id="KW-0675">Receptor</keyword>
<dbReference type="SUPFAM" id="SSF52540">
    <property type="entry name" value="P-loop containing nucleoside triphosphate hydrolases"/>
    <property type="match status" value="1"/>
</dbReference>
<gene>
    <name evidence="9" type="primary">ftsY</name>
    <name evidence="11" type="ORF">COB11_02325</name>
</gene>
<evidence type="ECO:0000256" key="7">
    <source>
        <dbReference type="ARBA" id="ARBA00023170"/>
    </source>
</evidence>
<dbReference type="GO" id="GO:0005886">
    <property type="term" value="C:plasma membrane"/>
    <property type="evidence" value="ECO:0007669"/>
    <property type="project" value="UniProtKB-SubCell"/>
</dbReference>
<dbReference type="SMART" id="SM00962">
    <property type="entry name" value="SRP54"/>
    <property type="match status" value="1"/>
</dbReference>
<feature type="domain" description="SRP54-type proteins GTP-binding" evidence="10">
    <location>
        <begin position="279"/>
        <end position="292"/>
    </location>
</feature>
<dbReference type="FunFam" id="3.40.50.300:FF:000053">
    <property type="entry name" value="Signal recognition particle receptor FtsY"/>
    <property type="match status" value="1"/>
</dbReference>
<dbReference type="Pfam" id="PF02881">
    <property type="entry name" value="SRP54_N"/>
    <property type="match status" value="1"/>
</dbReference>
<organism evidence="11 12">
    <name type="scientific">Aerophobetes bacterium</name>
    <dbReference type="NCBI Taxonomy" id="2030807"/>
    <lineage>
        <taxon>Bacteria</taxon>
        <taxon>Candidatus Aerophobota</taxon>
    </lineage>
</organism>
<dbReference type="Gene3D" id="1.20.120.140">
    <property type="entry name" value="Signal recognition particle SRP54, nucleotide-binding domain"/>
    <property type="match status" value="1"/>
</dbReference>